<organism evidence="1 2">
    <name type="scientific">Clarias magur</name>
    <name type="common">Asian catfish</name>
    <name type="synonym">Macropteronotus magur</name>
    <dbReference type="NCBI Taxonomy" id="1594786"/>
    <lineage>
        <taxon>Eukaryota</taxon>
        <taxon>Metazoa</taxon>
        <taxon>Chordata</taxon>
        <taxon>Craniata</taxon>
        <taxon>Vertebrata</taxon>
        <taxon>Euteleostomi</taxon>
        <taxon>Actinopterygii</taxon>
        <taxon>Neopterygii</taxon>
        <taxon>Teleostei</taxon>
        <taxon>Ostariophysi</taxon>
        <taxon>Siluriformes</taxon>
        <taxon>Clariidae</taxon>
        <taxon>Clarias</taxon>
    </lineage>
</organism>
<gene>
    <name evidence="1" type="primary">ckap2</name>
    <name evidence="1" type="ORF">DAT39_018438</name>
</gene>
<evidence type="ECO:0000313" key="1">
    <source>
        <dbReference type="EMBL" id="KAF5891866.1"/>
    </source>
</evidence>
<feature type="non-terminal residue" evidence="1">
    <location>
        <position position="1"/>
    </location>
</feature>
<name>A0A8J4T8Z7_CLAMG</name>
<keyword evidence="2" id="KW-1185">Reference proteome</keyword>
<dbReference type="Proteomes" id="UP000727407">
    <property type="component" value="Unassembled WGS sequence"/>
</dbReference>
<comment type="caution">
    <text evidence="1">The sequence shown here is derived from an EMBL/GenBank/DDBJ whole genome shotgun (WGS) entry which is preliminary data.</text>
</comment>
<protein>
    <submittedName>
        <fullName evidence="1">Cytoskeleton-associated protein 2</fullName>
    </submittedName>
</protein>
<reference evidence="1" key="1">
    <citation type="submission" date="2020-07" db="EMBL/GenBank/DDBJ databases">
        <title>Clarias magur genome sequencing, assembly and annotation.</title>
        <authorList>
            <person name="Kushwaha B."/>
            <person name="Kumar R."/>
            <person name="Das P."/>
            <person name="Joshi C.G."/>
            <person name="Kumar D."/>
            <person name="Nagpure N.S."/>
            <person name="Pandey M."/>
            <person name="Agarwal S."/>
            <person name="Srivastava S."/>
            <person name="Singh M."/>
            <person name="Sahoo L."/>
            <person name="Jayasankar P."/>
            <person name="Meher P.K."/>
            <person name="Koringa P.G."/>
            <person name="Iquebal M.A."/>
            <person name="Das S.P."/>
            <person name="Bit A."/>
            <person name="Patnaik S."/>
            <person name="Patel N."/>
            <person name="Shah T.M."/>
            <person name="Hinsu A."/>
            <person name="Jena J.K."/>
        </authorList>
    </citation>
    <scope>NUCLEOTIDE SEQUENCE</scope>
    <source>
        <strain evidence="1">CIFAMagur01</strain>
        <tissue evidence="1">Testis</tissue>
    </source>
</reference>
<dbReference type="EMBL" id="QNUK01000545">
    <property type="protein sequence ID" value="KAF5891866.1"/>
    <property type="molecule type" value="Genomic_DNA"/>
</dbReference>
<evidence type="ECO:0000313" key="2">
    <source>
        <dbReference type="Proteomes" id="UP000727407"/>
    </source>
</evidence>
<dbReference type="AlphaFoldDB" id="A0A8J4T8Z7"/>
<sequence length="93" mass="10595">MRKTAEKAEQLRDARHVEDLELRRIWQPEAVDVQERMLMRTDDECESEQERKTKDPAADLRTSSLVSIKSTHSSVSSVLSLSLLTACPSLLLQ</sequence>
<proteinExistence type="predicted"/>
<accession>A0A8J4T8Z7</accession>